<evidence type="ECO:0000256" key="3">
    <source>
        <dbReference type="ARBA" id="ARBA00022475"/>
    </source>
</evidence>
<dbReference type="Pfam" id="PF05977">
    <property type="entry name" value="MFS_3"/>
    <property type="match status" value="1"/>
</dbReference>
<dbReference type="PANTHER" id="PTHR23513:SF11">
    <property type="entry name" value="STAPHYLOFERRIN A TRANSPORTER"/>
    <property type="match status" value="1"/>
</dbReference>
<keyword evidence="6 8" id="KW-0472">Membrane</keyword>
<dbReference type="CDD" id="cd06173">
    <property type="entry name" value="MFS_MefA_like"/>
    <property type="match status" value="1"/>
</dbReference>
<dbReference type="EMBL" id="CP163444">
    <property type="protein sequence ID" value="XDQ72381.1"/>
    <property type="molecule type" value="Genomic_DNA"/>
</dbReference>
<evidence type="ECO:0000256" key="7">
    <source>
        <dbReference type="SAM" id="MobiDB-lite"/>
    </source>
</evidence>
<evidence type="ECO:0000256" key="8">
    <source>
        <dbReference type="SAM" id="Phobius"/>
    </source>
</evidence>
<feature type="transmembrane region" description="Helical" evidence="8">
    <location>
        <begin position="227"/>
        <end position="247"/>
    </location>
</feature>
<feature type="transmembrane region" description="Helical" evidence="8">
    <location>
        <begin position="259"/>
        <end position="281"/>
    </location>
</feature>
<keyword evidence="3" id="KW-1003">Cell membrane</keyword>
<feature type="region of interest" description="Disordered" evidence="7">
    <location>
        <begin position="404"/>
        <end position="438"/>
    </location>
</feature>
<evidence type="ECO:0000256" key="5">
    <source>
        <dbReference type="ARBA" id="ARBA00022989"/>
    </source>
</evidence>
<keyword evidence="5 8" id="KW-1133">Transmembrane helix</keyword>
<reference evidence="9" key="1">
    <citation type="submission" date="2024-07" db="EMBL/GenBank/DDBJ databases">
        <authorList>
            <person name="Yu S.T."/>
        </authorList>
    </citation>
    <scope>NUCLEOTIDE SEQUENCE</scope>
    <source>
        <strain evidence="9">R44</strain>
    </source>
</reference>
<evidence type="ECO:0000256" key="1">
    <source>
        <dbReference type="ARBA" id="ARBA00004651"/>
    </source>
</evidence>
<dbReference type="PANTHER" id="PTHR23513">
    <property type="entry name" value="INTEGRAL MEMBRANE EFFLUX PROTEIN-RELATED"/>
    <property type="match status" value="1"/>
</dbReference>
<feature type="transmembrane region" description="Helical" evidence="8">
    <location>
        <begin position="315"/>
        <end position="334"/>
    </location>
</feature>
<feature type="transmembrane region" description="Helical" evidence="8">
    <location>
        <begin position="16"/>
        <end position="40"/>
    </location>
</feature>
<accession>A0AB39T247</accession>
<keyword evidence="4 8" id="KW-0812">Transmembrane</keyword>
<name>A0AB39T247_9ACTN</name>
<comment type="subcellular location">
    <subcellularLocation>
        <location evidence="1">Cell membrane</location>
        <topology evidence="1">Multi-pass membrane protein</topology>
    </subcellularLocation>
</comment>
<organism evidence="9">
    <name type="scientific">Streptomyces sp. R44</name>
    <dbReference type="NCBI Taxonomy" id="3238633"/>
    <lineage>
        <taxon>Bacteria</taxon>
        <taxon>Bacillati</taxon>
        <taxon>Actinomycetota</taxon>
        <taxon>Actinomycetes</taxon>
        <taxon>Kitasatosporales</taxon>
        <taxon>Streptomycetaceae</taxon>
        <taxon>Streptomyces</taxon>
    </lineage>
</organism>
<evidence type="ECO:0000256" key="2">
    <source>
        <dbReference type="ARBA" id="ARBA00022448"/>
    </source>
</evidence>
<dbReference type="InterPro" id="IPR036259">
    <property type="entry name" value="MFS_trans_sf"/>
</dbReference>
<proteinExistence type="predicted"/>
<feature type="transmembrane region" description="Helical" evidence="8">
    <location>
        <begin position="46"/>
        <end position="67"/>
    </location>
</feature>
<feature type="transmembrane region" description="Helical" evidence="8">
    <location>
        <begin position="288"/>
        <end position="309"/>
    </location>
</feature>
<evidence type="ECO:0000256" key="4">
    <source>
        <dbReference type="ARBA" id="ARBA00022692"/>
    </source>
</evidence>
<protein>
    <submittedName>
        <fullName evidence="9">MFS transporter</fullName>
    </submittedName>
</protein>
<keyword evidence="2" id="KW-0813">Transport</keyword>
<feature type="transmembrane region" description="Helical" evidence="8">
    <location>
        <begin position="355"/>
        <end position="373"/>
    </location>
</feature>
<dbReference type="GO" id="GO:0005886">
    <property type="term" value="C:plasma membrane"/>
    <property type="evidence" value="ECO:0007669"/>
    <property type="project" value="UniProtKB-SubCell"/>
</dbReference>
<gene>
    <name evidence="9" type="ORF">AB5J54_18565</name>
</gene>
<feature type="compositionally biased region" description="Low complexity" evidence="7">
    <location>
        <begin position="424"/>
        <end position="438"/>
    </location>
</feature>
<dbReference type="AlphaFoldDB" id="A0AB39T247"/>
<dbReference type="InterPro" id="IPR010290">
    <property type="entry name" value="TM_effector"/>
</dbReference>
<evidence type="ECO:0000313" key="9">
    <source>
        <dbReference type="EMBL" id="XDQ72381.1"/>
    </source>
</evidence>
<dbReference type="SUPFAM" id="SSF103473">
    <property type="entry name" value="MFS general substrate transporter"/>
    <property type="match status" value="1"/>
</dbReference>
<dbReference type="Gene3D" id="1.20.1250.20">
    <property type="entry name" value="MFS general substrate transporter like domains"/>
    <property type="match status" value="1"/>
</dbReference>
<evidence type="ECO:0000256" key="6">
    <source>
        <dbReference type="ARBA" id="ARBA00023136"/>
    </source>
</evidence>
<sequence>MLDQLRQPLRSRRFRLVWAGEGISILGDLSFEVAFIWLVLQETGSAATLAGVVLAQAIPRGVLMLIGGAMTDRLSPRTVMLATHLSRGTAVVALGLASVFDGVQTWQFYAIAVVMGTAEAFFWPASDSIVPSLVEKEDLARANALTGFNEQGARLLGPVLGGALVASAGATTAIFFNAATFFLAALSLRAVPARPADPEAASPSIAQIRSEIVSGLRYARRSREVRSILLLISAAALSYSGLFSVGLPALSKSFSESALTLGLLISSWGLGQLAGTIAAAVTGLPRRWGLLIIGMTLCEGLAFATLGFLPTPWAAATLLAVLGVGVAYSSDVALPTYIQTRTPADFLGRINSIMSLPRVVLEPVSFALMGLLVTVGVRWGFLMAALPMLLVGITMALSKDARSLSTQAVPESDDTPADDTGKVPAPAGDTDTAPTPAA</sequence>
<dbReference type="RefSeq" id="WP_369145026.1">
    <property type="nucleotide sequence ID" value="NZ_CP163444.1"/>
</dbReference>